<dbReference type="CDD" id="cd21194">
    <property type="entry name" value="CH_beta_spectrin_rpt2"/>
    <property type="match status" value="1"/>
</dbReference>
<dbReference type="InterPro" id="IPR011993">
    <property type="entry name" value="PH-like_dom_sf"/>
</dbReference>
<dbReference type="SMART" id="SM00033">
    <property type="entry name" value="CH"/>
    <property type="match status" value="2"/>
</dbReference>
<feature type="compositionally biased region" description="Pro residues" evidence="14">
    <location>
        <begin position="3954"/>
        <end position="3963"/>
    </location>
</feature>
<feature type="coiled-coil region" evidence="13">
    <location>
        <begin position="1995"/>
        <end position="2029"/>
    </location>
</feature>
<sequence>MSHGMPYVGPVHYEPKPDALYQKRSNMSQRDEVQKFEQGRIRVLQEERLHIQKKTFTKWMNSFLQKVRMEVEDLFVDLADGKKLLKLLEIISNEKLAKPNNGRMRVHRIENVNKSLAFLHTKVRLESIGAEDIVDGNPRLILGLLWTIILRFQIQEIEVPEDEDNESSEKKSAKDALLLWAQRKTHGYPDVHITDFSSSWRNGLGFNALIHSHRPDLFEFNSLRNNKNIDNLNHAFDVANNELGIPSLLDAEDIDTSRPDEKSIMTYVASYYHTFARMKNEEKSGRRIAKIISQMVDADKMKVTYDRLITDLLDWINAKVSELEDRRFPNSLEGIQSLFTAFGHYRTQEKPPKYKERSEIEALFFNINTQLKELRQPVFTPADGKLVQDIERCWEKLEKAEHRREVALRDELLRQQRLEQLMYKFERKSILREGYLKEMIQVLSDPRYGSNLAQVDATVKKHEAISADILAREERIHDLSQMAGELLDEKYRDSERVRVREAEIAQQWRDIKALLERHKGNLGRMGGVMAVLREIDTTMDSIEQLRLDLSSSDTGIHLLAVEELLHKHALQELQVTALGETERRLKRVGEQLAAQNPKEKEILTKNLDELAASYDQLKEASARRKAALEEARNFYQFLQDQEDEEAWLIEKQRICRAGIAAKDLRGVLSLQHKHKLLVDEIGNRRNAFDQLGATSRQLIAENHPRSAEIQQHVDRNKRNWEILEKLATERTKQLQDAAEAYQFYADANEADSWLNEKTSLATSKDFGTDEPSAQALLQRHKDLEGEINAYQGDIQSLNGQADRLIGSGISHLDLNTEPEVAEPVEETQYEFRMLPTEVWVEEPFEKTEYKIVAEEKKVPQVRALYSFSDHGLAMVKGEVMFLLNKSNPDWWCVRKADGTDGFAPANYVVEIEPRIIQINLRKPEVVRGVQRVKKTKMVKTKVPVKVVRQSARPTKRKIDDSDSVPKRQKKINDTYDRLKDLAEQRHALLVDAIKLFTFYKECDDFERWIKDKEKMLSVDDPQDSVEQAKRVYEKFVTDLSASTKRMDELDADVKEFERLRHSQIDKVKARHRQVQGAWQRLNRLKAQKERSLAGASSVELFNKVCEEAKDWMLEKMMQLDSAVLGHDLKTVQALQRRHDNLERELSPVEEKVNKVSLLGNSVQESYPTERSNVTEKQLEIDALWQQVKGKAQERRARLEDAVGQQIFTSSAKRLLGWVADVKKQLNADDVVRDVETAEGLVKGQRDLVGEIRAKDDEFKQIVSLGNKLLKSNPELHHVKDDVDRLIAEQAAIARGSKEKELWLQQCLQLQLFNKEADNIDAVTSAHQAFLEFNDLGNSLDEVEALHKQQRAFANTLAAQDDRLTAFSKKADKLIADQHYDSQGIDDRREQVLQRRQAVKEACQHRSNALDASKNFQEFRAEVHDLRSWMAEKLKTASDESYRDLTNLERKLQKHEAFERELRANEGQLRTINKLGMALIAQDSFQKDEVAKTLQELNSEWQNLVGISLEKGRRLRQADAQHGYNGAIEDVDNKLDEINDSLLSKNVGTDLRSCRDLIKQHDAVEHELSQCAGRVDELAERGRHLADDGHFDAERIGARATESRRRLEALAEPARARRAALEEALDFYEFGFGLDAEMQWIKEHLALASKEELGQHLHQTQMLHKKHKKLEAEISGHQPVIDKTLESGQALIDIDHPEKEKIKQLCDTLRGAWEELNIKADERAQKLDLALKAQQYFFEVNEVESWLNEKANILSSSDCGRDRDAATKLLTKHKALELELDTYNNIISEMGHGAQAMIKSGHPDSKAISERQSSLEHLVRSLQRKAAVRQHRLMESLFRHEYFAESEELETWIAENLQQASSEDYGQDYEHLIQLKAKFDDFKHRIEAGSERYKQCEDLAKKLVANESPYSSDIQNRMSKLEPDDPSEACQEVQEKHDQMRHAWETLHDQVETREQRLNAAGEIHRFHRDIADALQRVQEKNAALGADLGRDLNSALTLSRKHEAFENELVVLEAQLQVLVEDASKLQKVYPSNKANIQHQQELVVEAWNGLKERADLRRDQLQASVDLQKFLTQVRDLMNWATSLRLAMSAEENVRSAARAQVLKSEHEALKGEIEAREATFLDVADNLAAMEQTGHYAAAEGIDRYQTLMQERERLHAAWQTKKIHLDQLCDLHVFLREAKLIEDATNGQEAALANCEVGETVDEVAGQLKRHEAFEKVMHLQDRNLEALQQSGAKLLAQDHFDSEQISSKLSEIQAKRKRVHQLSAQKTQLLTNGLLYAEFNRDIDETQAWMTEKQKKLNAEQKNAEITTFEEKVKMLQKHQAFQAELAANAGRIDEIRGGGETLIRKNHKASQDIADRLFEFDRAWRRLLEESNLRGKGLEEAQDLLEFNNQLELIDAWIRDKEAMVQAGDTGRDYEHCQLLQRKLDDVDSDMKIDDTRIRNIDALANKLAKQGHQGVQERGSTLIAKWRSLQGALDGYRAELAAAADLHLFDRDVADTMERMHEKAAAMESQDVGRDLQGVEALKRRQEAVENEISAIASKIEKVHQRDALLLSESYPQSSPHLEQALVTLQDQLEKLTAVTDKRRALLQEAYGQEKFAAAVKDLDLWVQETVKRMESQGKPNSIAEAEAMLELHNELRAEINGRDETFKNLITEGGQMESNVGRPEGSKGRVDDTAQMESNVGRLEGLQAQIHEAWEMRREELAHEYDVQDFKEMVNHLNGWLATKEAFLNNDDVGDTPRAVEVLLRKHHNFEDMLDKQLARVDELDNVAKRISAKTNKNTEEVSNKVAAVFKRKNNLLKKAEERRDTLEKSKALQEFLRNVNDVENWLNLKLQIAADESYREPSNLQNKIQKHATFEAEVIASGERIQNVVEEGKELMAAEHYAATEIGIRLDELENDWKHLLELSNLKRDRLNEAYQALLFTRSLEEFEAWLTDVEAQVQITDMRKDLATANHLLKRHTILENDVQQHTENCEAINEAAEQFVKGGHFMADEIEEKAQRAITRFHQLKEPLQAKRDHLESALMLQQFTRNVDDELQWLDDREPLAASLDLGATLAAVQSFQKKHQALEAELASREPIVMSLVARAEQLVRSGHPSGPAIGEKADELRSKLASVRDLASVRRLRLQNSLEAQTFYQEVSEAEAWINEKRPALATRDVGKDEDTAQSLQRKLEALSMEVKTFQPTVKRLVENAEGLVARGHADAENIGVTKENLEKQFAELRKLVTEREVRLSEALQYFGFLHECVEVQEWMREQTNKADSEEYGNDLEHIELLIQAFDTFHASLLNSEPRVQQCIENGNVIIDAKSSYSSAVQQKVTELQTAWEDLVELANARKEALAGAKQVHVFDQTADEIILWMQEKEADIAYGAYIQDSEVIEQLVRKHQALETEMKAIKDKVDYVEQEGDRLIAEFPDTREHIDDKREDTASALEGLQTKAERQKDFLRQSEQLQSYFDEYHDLVAWISEMLAKITAPDLPQDCTEAELLIERHKEYKTEMDGRLPIFDRFYDTGRVFINQGHYLAQEIEDKIRVLQQKVELLDNTWNKRGIIYQQNLDVLLFKREADILENWLAARESNLKDGKVGESIPHVEELIRKHRDFEEAIKAQDEKFGSLRRTTMVERAFEAMRRQEAHAQKAERERVEQERLEQRKRIEVARITELRRQESRERGDHRFNNIREEDKPIDGSGDADPRVETPSSATMAMEDESVAQKPHVTVRKTNSVAHMFERDRRRGSDASVKRAESMKVGGPAKPPKRTPSFNTRRRGSIRSKNADVYLPPVEAETFLDRKQLLLPGQKRATNRTWRTSYTVLCGQLLCFFKSKDDFAASKAASPPINVHNAHCTIAADYQKRKHTFRLVITDGSEFLFSSGSEVEMNDWVNKINFRARLPPAQQLLHFEVSKDANDFEVSSQSSRTSSPDVAESVVLRRDPNSTNGSLSSSHSSRHTIGESPPPPLPMTEPPNNQVSRMHSPENIGNVHDQYGVSAQQKPDWQPSSSSRPLSSPDSKNMSHRLRDLFVRKKRNSQM</sequence>
<evidence type="ECO:0000256" key="13">
    <source>
        <dbReference type="SAM" id="Coils"/>
    </source>
</evidence>
<evidence type="ECO:0000256" key="11">
    <source>
        <dbReference type="ARBA" id="ARBA00023212"/>
    </source>
</evidence>
<dbReference type="SMART" id="SM00233">
    <property type="entry name" value="PH"/>
    <property type="match status" value="1"/>
</dbReference>
<keyword evidence="8" id="KW-0493">Microtubule</keyword>
<keyword evidence="13" id="KW-0175">Coiled coil</keyword>
<dbReference type="FunFam" id="1.20.58.60:FF:000017">
    <property type="entry name" value="Spectrin alpha chain, non-erythrocytic 1"/>
    <property type="match status" value="1"/>
</dbReference>
<dbReference type="Gene3D" id="2.30.30.40">
    <property type="entry name" value="SH3 Domains"/>
    <property type="match status" value="1"/>
</dbReference>
<keyword evidence="4" id="KW-0117">Actin capping</keyword>
<dbReference type="SUPFAM" id="SSF50044">
    <property type="entry name" value="SH3-domain"/>
    <property type="match status" value="1"/>
</dbReference>
<dbReference type="Pfam" id="PF00307">
    <property type="entry name" value="CH"/>
    <property type="match status" value="2"/>
</dbReference>
<feature type="domain" description="Calponin-homology (CH)" evidence="17">
    <location>
        <begin position="171"/>
        <end position="276"/>
    </location>
</feature>
<dbReference type="GO" id="GO:0005085">
    <property type="term" value="F:guanyl-nucleotide exchange factor activity"/>
    <property type="evidence" value="ECO:0007669"/>
    <property type="project" value="UniProtKB-KW"/>
</dbReference>
<evidence type="ECO:0000256" key="2">
    <source>
        <dbReference type="ARBA" id="ARBA00006826"/>
    </source>
</evidence>
<dbReference type="EMBL" id="OU896713">
    <property type="protein sequence ID" value="CAG9824102.1"/>
    <property type="molecule type" value="Genomic_DNA"/>
</dbReference>
<dbReference type="FunFam" id="1.20.58.60:FF:000152">
    <property type="entry name" value="Spectrin, beta, non-erythrocytic 5"/>
    <property type="match status" value="1"/>
</dbReference>
<dbReference type="FunFam" id="2.30.29.30:FF:000024">
    <property type="entry name" value="Spectrin beta chain"/>
    <property type="match status" value="1"/>
</dbReference>
<keyword evidence="7" id="KW-0344">Guanine-nucleotide releasing factor</keyword>
<dbReference type="InterPro" id="IPR001605">
    <property type="entry name" value="PH_dom-spectrin-type"/>
</dbReference>
<feature type="domain" description="PH" evidence="16">
    <location>
        <begin position="3788"/>
        <end position="3891"/>
    </location>
</feature>
<dbReference type="FunFam" id="1.20.58.60:FF:000145">
    <property type="entry name" value="Spectrin beta chain, non-erythrocytic"/>
    <property type="match status" value="1"/>
</dbReference>
<dbReference type="GO" id="GO:0005543">
    <property type="term" value="F:phospholipid binding"/>
    <property type="evidence" value="ECO:0007669"/>
    <property type="project" value="InterPro"/>
</dbReference>
<dbReference type="InterPro" id="IPR001715">
    <property type="entry name" value="CH_dom"/>
</dbReference>
<feature type="coiled-coil region" evidence="13">
    <location>
        <begin position="773"/>
        <end position="800"/>
    </location>
</feature>
<dbReference type="FunFam" id="1.20.58.60:FF:000135">
    <property type="entry name" value="Spectrin beta chain, non-erythrocytic"/>
    <property type="match status" value="1"/>
</dbReference>
<dbReference type="FunFam" id="1.20.58.60:FF:000007">
    <property type="entry name" value="Spectrin alpha chain non-erythrocytic 1"/>
    <property type="match status" value="1"/>
</dbReference>
<evidence type="ECO:0000259" key="15">
    <source>
        <dbReference type="PROSITE" id="PS50002"/>
    </source>
</evidence>
<dbReference type="InterPro" id="IPR002017">
    <property type="entry name" value="Spectrin_repeat"/>
</dbReference>
<dbReference type="InterPro" id="IPR036028">
    <property type="entry name" value="SH3-like_dom_sf"/>
</dbReference>
<feature type="coiled-coil region" evidence="13">
    <location>
        <begin position="3382"/>
        <end position="3409"/>
    </location>
</feature>
<dbReference type="OrthoDB" id="9942256at2759"/>
<dbReference type="Proteomes" id="UP001153737">
    <property type="component" value="Chromosome 7"/>
</dbReference>
<evidence type="ECO:0000256" key="12">
    <source>
        <dbReference type="PROSITE-ProRule" id="PRU00192"/>
    </source>
</evidence>
<dbReference type="SUPFAM" id="SSF47576">
    <property type="entry name" value="Calponin-homology domain, CH-domain"/>
    <property type="match status" value="1"/>
</dbReference>
<dbReference type="Gene3D" id="1.10.418.10">
    <property type="entry name" value="Calponin-like domain"/>
    <property type="match status" value="2"/>
</dbReference>
<feature type="compositionally biased region" description="Polar residues" evidence="14">
    <location>
        <begin position="3911"/>
        <end position="3922"/>
    </location>
</feature>
<organism evidence="18 19">
    <name type="scientific">Phaedon cochleariae</name>
    <name type="common">Mustard beetle</name>
    <dbReference type="NCBI Taxonomy" id="80249"/>
    <lineage>
        <taxon>Eukaryota</taxon>
        <taxon>Metazoa</taxon>
        <taxon>Ecdysozoa</taxon>
        <taxon>Arthropoda</taxon>
        <taxon>Hexapoda</taxon>
        <taxon>Insecta</taxon>
        <taxon>Pterygota</taxon>
        <taxon>Neoptera</taxon>
        <taxon>Endopterygota</taxon>
        <taxon>Coleoptera</taxon>
        <taxon>Polyphaga</taxon>
        <taxon>Cucujiformia</taxon>
        <taxon>Chrysomeloidea</taxon>
        <taxon>Chrysomelidae</taxon>
        <taxon>Chrysomelinae</taxon>
        <taxon>Chrysomelini</taxon>
        <taxon>Phaedon</taxon>
    </lineage>
</organism>
<feature type="compositionally biased region" description="Basic and acidic residues" evidence="14">
    <location>
        <begin position="3730"/>
        <end position="3748"/>
    </location>
</feature>
<evidence type="ECO:0000256" key="5">
    <source>
        <dbReference type="ARBA" id="ARBA00022490"/>
    </source>
</evidence>
<keyword evidence="10" id="KW-0009">Actin-binding</keyword>
<evidence type="ECO:0000259" key="17">
    <source>
        <dbReference type="PROSITE" id="PS50021"/>
    </source>
</evidence>
<evidence type="ECO:0000256" key="7">
    <source>
        <dbReference type="ARBA" id="ARBA00022658"/>
    </source>
</evidence>
<evidence type="ECO:0000256" key="4">
    <source>
        <dbReference type="ARBA" id="ARBA00022467"/>
    </source>
</evidence>
<dbReference type="GO" id="GO:0005874">
    <property type="term" value="C:microtubule"/>
    <property type="evidence" value="ECO:0007669"/>
    <property type="project" value="UniProtKB-KW"/>
</dbReference>
<dbReference type="SUPFAM" id="SSF46966">
    <property type="entry name" value="Spectrin repeat"/>
    <property type="match status" value="23"/>
</dbReference>
<feature type="coiled-coil region" evidence="13">
    <location>
        <begin position="1430"/>
        <end position="1467"/>
    </location>
</feature>
<dbReference type="CDD" id="cd10571">
    <property type="entry name" value="PH_beta_spectrin"/>
    <property type="match status" value="1"/>
</dbReference>
<dbReference type="FunFam" id="1.20.58.60:FF:000013">
    <property type="entry name" value="Spectrin alpha chain, non-erythrocytic 1"/>
    <property type="match status" value="1"/>
</dbReference>
<feature type="compositionally biased region" description="Low complexity" evidence="14">
    <location>
        <begin position="3935"/>
        <end position="3945"/>
    </location>
</feature>
<dbReference type="SMART" id="SM00150">
    <property type="entry name" value="SPEC"/>
    <property type="match status" value="30"/>
</dbReference>
<name>A0A9N9SLH1_PHACE</name>
<dbReference type="FunFam" id="1.10.418.10:FF:000001">
    <property type="entry name" value="Actinin alpha 1"/>
    <property type="match status" value="1"/>
</dbReference>
<keyword evidence="19" id="KW-1185">Reference proteome</keyword>
<protein>
    <submittedName>
        <fullName evidence="18">Uncharacterized protein</fullName>
    </submittedName>
</protein>
<reference evidence="18" key="2">
    <citation type="submission" date="2022-10" db="EMBL/GenBank/DDBJ databases">
        <authorList>
            <consortium name="ENA_rothamsted_submissions"/>
            <consortium name="culmorum"/>
            <person name="King R."/>
        </authorList>
    </citation>
    <scope>NUCLEOTIDE SEQUENCE</scope>
</reference>
<keyword evidence="5" id="KW-0963">Cytoplasm</keyword>
<feature type="region of interest" description="Disordered" evidence="14">
    <location>
        <begin position="3911"/>
        <end position="4029"/>
    </location>
</feature>
<feature type="domain" description="Calponin-homology (CH)" evidence="17">
    <location>
        <begin position="50"/>
        <end position="153"/>
    </location>
</feature>
<proteinExistence type="inferred from homology"/>
<dbReference type="Gene3D" id="2.30.29.30">
    <property type="entry name" value="Pleckstrin-homology domain (PH domain)/Phosphotyrosine-binding domain (PTB)"/>
    <property type="match status" value="1"/>
</dbReference>
<feature type="coiled-coil region" evidence="13">
    <location>
        <begin position="600"/>
        <end position="630"/>
    </location>
</feature>
<dbReference type="GO" id="GO:0003779">
    <property type="term" value="F:actin binding"/>
    <property type="evidence" value="ECO:0007669"/>
    <property type="project" value="UniProtKB-KW"/>
</dbReference>
<dbReference type="PROSITE" id="PS50002">
    <property type="entry name" value="SH3"/>
    <property type="match status" value="1"/>
</dbReference>
<evidence type="ECO:0000313" key="19">
    <source>
        <dbReference type="Proteomes" id="UP001153737"/>
    </source>
</evidence>
<dbReference type="InterPro" id="IPR001452">
    <property type="entry name" value="SH3_domain"/>
</dbReference>
<keyword evidence="3 12" id="KW-0728">SH3 domain</keyword>
<dbReference type="FunFam" id="1.20.58.60:FF:000429">
    <property type="entry name" value="Beta-H spectrin"/>
    <property type="match status" value="1"/>
</dbReference>
<keyword evidence="11" id="KW-0206">Cytoskeleton</keyword>
<dbReference type="PROSITE" id="PS50021">
    <property type="entry name" value="CH"/>
    <property type="match status" value="2"/>
</dbReference>
<feature type="region of interest" description="Disordered" evidence="14">
    <location>
        <begin position="3668"/>
        <end position="3774"/>
    </location>
</feature>
<evidence type="ECO:0000256" key="8">
    <source>
        <dbReference type="ARBA" id="ARBA00022701"/>
    </source>
</evidence>
<dbReference type="FunFam" id="1.20.58.60:FF:000011">
    <property type="entry name" value="Spectrin beta chain"/>
    <property type="match status" value="1"/>
</dbReference>
<dbReference type="Gene3D" id="1.20.58.60">
    <property type="match status" value="22"/>
</dbReference>
<dbReference type="PROSITE" id="PS00020">
    <property type="entry name" value="ACTININ_2"/>
    <property type="match status" value="1"/>
</dbReference>
<keyword evidence="6" id="KW-0597">Phosphoprotein</keyword>
<feature type="domain" description="SH3" evidence="15">
    <location>
        <begin position="856"/>
        <end position="913"/>
    </location>
</feature>
<dbReference type="CDD" id="cd00176">
    <property type="entry name" value="SPEC"/>
    <property type="match status" value="17"/>
</dbReference>
<dbReference type="InterPro" id="IPR001589">
    <property type="entry name" value="Actinin_actin-bd_CS"/>
</dbReference>
<gene>
    <name evidence="18" type="ORF">PHAECO_LOCUS10942</name>
</gene>
<evidence type="ECO:0000256" key="9">
    <source>
        <dbReference type="ARBA" id="ARBA00022737"/>
    </source>
</evidence>
<feature type="coiled-coil region" evidence="13">
    <location>
        <begin position="3209"/>
        <end position="3236"/>
    </location>
</feature>
<evidence type="ECO:0000256" key="6">
    <source>
        <dbReference type="ARBA" id="ARBA00022553"/>
    </source>
</evidence>
<dbReference type="PANTHER" id="PTHR11915">
    <property type="entry name" value="SPECTRIN/FILAMIN RELATED CYTOSKELETAL PROTEIN"/>
    <property type="match status" value="1"/>
</dbReference>
<comment type="similarity">
    <text evidence="2">Belongs to the spectrin family.</text>
</comment>
<dbReference type="PROSITE" id="PS50003">
    <property type="entry name" value="PH_DOMAIN"/>
    <property type="match status" value="1"/>
</dbReference>
<dbReference type="PRINTS" id="PR00683">
    <property type="entry name" value="SPECTRINPH"/>
</dbReference>
<reference evidence="18" key="1">
    <citation type="submission" date="2022-01" db="EMBL/GenBank/DDBJ databases">
        <authorList>
            <person name="King R."/>
        </authorList>
    </citation>
    <scope>NUCLEOTIDE SEQUENCE</scope>
</reference>
<dbReference type="InterPro" id="IPR041681">
    <property type="entry name" value="PH_9"/>
</dbReference>
<dbReference type="CDD" id="cd21193">
    <property type="entry name" value="CH_beta_spectrin_rpt1"/>
    <property type="match status" value="1"/>
</dbReference>
<dbReference type="FunFam" id="1.10.418.10:FF:000043">
    <property type="entry name" value="Spectrin beta chain, non-erythrocytic"/>
    <property type="match status" value="1"/>
</dbReference>
<dbReference type="Pfam" id="PF00435">
    <property type="entry name" value="Spectrin"/>
    <property type="match status" value="30"/>
</dbReference>
<dbReference type="SMART" id="SM00326">
    <property type="entry name" value="SH3"/>
    <property type="match status" value="1"/>
</dbReference>
<evidence type="ECO:0000313" key="18">
    <source>
        <dbReference type="EMBL" id="CAG9824102.1"/>
    </source>
</evidence>
<dbReference type="GO" id="GO:0016020">
    <property type="term" value="C:membrane"/>
    <property type="evidence" value="ECO:0007669"/>
    <property type="project" value="UniProtKB-ARBA"/>
</dbReference>
<dbReference type="SUPFAM" id="SSF50729">
    <property type="entry name" value="PH domain-like"/>
    <property type="match status" value="1"/>
</dbReference>
<comment type="subcellular location">
    <subcellularLocation>
        <location evidence="1">Cytoplasm</location>
        <location evidence="1">Cytoskeleton</location>
    </subcellularLocation>
</comment>
<evidence type="ECO:0000256" key="14">
    <source>
        <dbReference type="SAM" id="MobiDB-lite"/>
    </source>
</evidence>
<evidence type="ECO:0000256" key="1">
    <source>
        <dbReference type="ARBA" id="ARBA00004245"/>
    </source>
</evidence>
<feature type="coiled-coil region" evidence="13">
    <location>
        <begin position="3594"/>
        <end position="3668"/>
    </location>
</feature>
<dbReference type="InterPro" id="IPR036872">
    <property type="entry name" value="CH_dom_sf"/>
</dbReference>
<feature type="compositionally biased region" description="Basic and acidic residues" evidence="14">
    <location>
        <begin position="3668"/>
        <end position="3698"/>
    </location>
</feature>
<evidence type="ECO:0000259" key="16">
    <source>
        <dbReference type="PROSITE" id="PS50003"/>
    </source>
</evidence>
<dbReference type="FunFam" id="2.30.30.40:FF:000279">
    <property type="entry name" value="Spectrin beta chain, non-erythrocytic"/>
    <property type="match status" value="1"/>
</dbReference>
<accession>A0A9N9SLH1</accession>
<dbReference type="GO" id="GO:0051693">
    <property type="term" value="P:actin filament capping"/>
    <property type="evidence" value="ECO:0007669"/>
    <property type="project" value="UniProtKB-KW"/>
</dbReference>
<feature type="compositionally biased region" description="Low complexity" evidence="14">
    <location>
        <begin position="3997"/>
        <end position="4009"/>
    </location>
</feature>
<dbReference type="InterPro" id="IPR001849">
    <property type="entry name" value="PH_domain"/>
</dbReference>
<dbReference type="FunFam" id="1.20.58.60:FF:000019">
    <property type="entry name" value="Spectrin beta chain"/>
    <property type="match status" value="2"/>
</dbReference>
<dbReference type="GO" id="GO:0005737">
    <property type="term" value="C:cytoplasm"/>
    <property type="evidence" value="ECO:0007669"/>
    <property type="project" value="UniProtKB-ARBA"/>
</dbReference>
<evidence type="ECO:0000256" key="10">
    <source>
        <dbReference type="ARBA" id="ARBA00023203"/>
    </source>
</evidence>
<evidence type="ECO:0000256" key="3">
    <source>
        <dbReference type="ARBA" id="ARBA00022443"/>
    </source>
</evidence>
<keyword evidence="9" id="KW-0677">Repeat</keyword>
<dbReference type="InterPro" id="IPR018159">
    <property type="entry name" value="Spectrin/alpha-actinin"/>
</dbReference>
<dbReference type="Pfam" id="PF15410">
    <property type="entry name" value="PH_9"/>
    <property type="match status" value="1"/>
</dbReference>
<dbReference type="PROSITE" id="PS00019">
    <property type="entry name" value="ACTININ_1"/>
    <property type="match status" value="1"/>
</dbReference>